<dbReference type="Pfam" id="PF02882">
    <property type="entry name" value="THF_DHG_CYH_C"/>
    <property type="match status" value="1"/>
</dbReference>
<dbReference type="FunFam" id="3.40.50.720:FF:000006">
    <property type="entry name" value="Bifunctional protein FolD"/>
    <property type="match status" value="1"/>
</dbReference>
<reference evidence="10" key="1">
    <citation type="submission" date="2022-10" db="EMBL/GenBank/DDBJ databases">
        <title>Novel sulphate-reducing endosymbionts in the free-living metamonad Anaeramoeba.</title>
        <authorList>
            <person name="Jerlstrom-Hultqvist J."/>
            <person name="Cepicka I."/>
            <person name="Gallot-Lavallee L."/>
            <person name="Salas-Leiva D."/>
            <person name="Curtis B.A."/>
            <person name="Zahonova K."/>
            <person name="Pipaliya S."/>
            <person name="Dacks J."/>
            <person name="Roger A.J."/>
        </authorList>
    </citation>
    <scope>NUCLEOTIDE SEQUENCE</scope>
    <source>
        <strain evidence="10">BMAN</strain>
    </source>
</reference>
<sequence length="296" mass="32876">MATVFNGRKIAQNIKQEVKNELSQLKEVTHKTPGLAAILVGERKDSQIYFRMKKKSAEEVGIKIFETIFPENTTQEEIEKVIQKYNQDTNIHGILVELPLPIHINQAQILDMIDEKKDVDGFTPQSVGKLAMKDRDPLFSGCTPLGCIELLDRYNIPIESKHAVVVGRSNLVGLPTSMLLLNRNATVTIVHSKTTDIHEKISQADILVAAIQKPEFIQGSWLKKGAVVLDVGINQIPDKTQKSGFRIVGDVDFENAKVSLGEDGFITPVPGGLGPMTIAMLMRNVLKSFKMHELKN</sequence>
<dbReference type="InterPro" id="IPR020631">
    <property type="entry name" value="THF_DH/CycHdrlase_NAD-bd_dom"/>
</dbReference>
<dbReference type="SUPFAM" id="SSF51735">
    <property type="entry name" value="NAD(P)-binding Rossmann-fold domains"/>
    <property type="match status" value="1"/>
</dbReference>
<dbReference type="PANTHER" id="PTHR48099:SF5">
    <property type="entry name" value="C-1-TETRAHYDROFOLATE SYNTHASE, CYTOPLASMIC"/>
    <property type="match status" value="1"/>
</dbReference>
<keyword evidence="11" id="KW-1185">Reference proteome</keyword>
<evidence type="ECO:0000259" key="8">
    <source>
        <dbReference type="Pfam" id="PF00763"/>
    </source>
</evidence>
<dbReference type="Proteomes" id="UP001149090">
    <property type="component" value="Unassembled WGS sequence"/>
</dbReference>
<dbReference type="GO" id="GO:0035999">
    <property type="term" value="P:tetrahydrofolate interconversion"/>
    <property type="evidence" value="ECO:0007669"/>
    <property type="project" value="TreeGrafter"/>
</dbReference>
<keyword evidence="4" id="KW-0378">Hydrolase</keyword>
<gene>
    <name evidence="10" type="ORF">M0811_07849</name>
</gene>
<feature type="domain" description="Tetrahydrofolate dehydrogenase/cyclohydrolase NAD(P)-binding" evidence="9">
    <location>
        <begin position="142"/>
        <end position="292"/>
    </location>
</feature>
<dbReference type="InterPro" id="IPR000672">
    <property type="entry name" value="THF_DH/CycHdrlase"/>
</dbReference>
<comment type="pathway">
    <text evidence="1">One-carbon metabolism; tetrahydrofolate interconversion.</text>
</comment>
<evidence type="ECO:0000256" key="3">
    <source>
        <dbReference type="ARBA" id="ARBA00022563"/>
    </source>
</evidence>
<dbReference type="Gene3D" id="3.40.50.10860">
    <property type="entry name" value="Leucine Dehydrogenase, chain A, domain 1"/>
    <property type="match status" value="1"/>
</dbReference>
<dbReference type="GO" id="GO:0005829">
    <property type="term" value="C:cytosol"/>
    <property type="evidence" value="ECO:0007669"/>
    <property type="project" value="TreeGrafter"/>
</dbReference>
<evidence type="ECO:0000313" key="10">
    <source>
        <dbReference type="EMBL" id="KAJ5074806.1"/>
    </source>
</evidence>
<dbReference type="Gene3D" id="3.40.50.720">
    <property type="entry name" value="NAD(P)-binding Rossmann-like Domain"/>
    <property type="match status" value="1"/>
</dbReference>
<evidence type="ECO:0000256" key="4">
    <source>
        <dbReference type="ARBA" id="ARBA00022801"/>
    </source>
</evidence>
<evidence type="ECO:0000256" key="2">
    <source>
        <dbReference type="ARBA" id="ARBA00011738"/>
    </source>
</evidence>
<dbReference type="InterPro" id="IPR020630">
    <property type="entry name" value="THF_DH/CycHdrlase_cat_dom"/>
</dbReference>
<organism evidence="10 11">
    <name type="scientific">Anaeramoeba ignava</name>
    <name type="common">Anaerobic marine amoeba</name>
    <dbReference type="NCBI Taxonomy" id="1746090"/>
    <lineage>
        <taxon>Eukaryota</taxon>
        <taxon>Metamonada</taxon>
        <taxon>Anaeramoebidae</taxon>
        <taxon>Anaeramoeba</taxon>
    </lineage>
</organism>
<dbReference type="PRINTS" id="PR00085">
    <property type="entry name" value="THFDHDRGNASE"/>
</dbReference>
<dbReference type="AlphaFoldDB" id="A0A9Q0LLG5"/>
<keyword evidence="3" id="KW-0554">One-carbon metabolism</keyword>
<dbReference type="HAMAP" id="MF_01576">
    <property type="entry name" value="THF_DHG_CYH"/>
    <property type="match status" value="1"/>
</dbReference>
<dbReference type="GO" id="GO:0004477">
    <property type="term" value="F:methenyltetrahydrofolate cyclohydrolase activity"/>
    <property type="evidence" value="ECO:0007669"/>
    <property type="project" value="TreeGrafter"/>
</dbReference>
<dbReference type="Pfam" id="PF00763">
    <property type="entry name" value="THF_DHG_CYH"/>
    <property type="match status" value="1"/>
</dbReference>
<comment type="caution">
    <text evidence="10">The sequence shown here is derived from an EMBL/GenBank/DDBJ whole genome shotgun (WGS) entry which is preliminary data.</text>
</comment>
<evidence type="ECO:0000259" key="9">
    <source>
        <dbReference type="Pfam" id="PF02882"/>
    </source>
</evidence>
<dbReference type="SUPFAM" id="SSF53223">
    <property type="entry name" value="Aminoacid dehydrogenase-like, N-terminal domain"/>
    <property type="match status" value="1"/>
</dbReference>
<dbReference type="CDD" id="cd01080">
    <property type="entry name" value="NAD_bind_m-THF_DH_Cyclohyd"/>
    <property type="match status" value="1"/>
</dbReference>
<name>A0A9Q0LLG5_ANAIG</name>
<evidence type="ECO:0000313" key="11">
    <source>
        <dbReference type="Proteomes" id="UP001149090"/>
    </source>
</evidence>
<feature type="domain" description="Tetrahydrofolate dehydrogenase/cyclohydrolase catalytic" evidence="8">
    <location>
        <begin position="6"/>
        <end position="120"/>
    </location>
</feature>
<evidence type="ECO:0000256" key="5">
    <source>
        <dbReference type="ARBA" id="ARBA00022857"/>
    </source>
</evidence>
<keyword evidence="7" id="KW-0511">Multifunctional enzyme</keyword>
<dbReference type="PANTHER" id="PTHR48099">
    <property type="entry name" value="C-1-TETRAHYDROFOLATE SYNTHASE, CYTOPLASMIC-RELATED"/>
    <property type="match status" value="1"/>
</dbReference>
<accession>A0A9Q0LLG5</accession>
<evidence type="ECO:0000256" key="7">
    <source>
        <dbReference type="ARBA" id="ARBA00023268"/>
    </source>
</evidence>
<keyword evidence="5" id="KW-0521">NADP</keyword>
<dbReference type="InterPro" id="IPR036291">
    <property type="entry name" value="NAD(P)-bd_dom_sf"/>
</dbReference>
<dbReference type="FunFam" id="3.40.50.10860:FF:000005">
    <property type="entry name" value="C-1-tetrahydrofolate synthase, cytoplasmic, putative"/>
    <property type="match status" value="1"/>
</dbReference>
<dbReference type="GO" id="GO:0004488">
    <property type="term" value="F:methylenetetrahydrofolate dehydrogenase (NADP+) activity"/>
    <property type="evidence" value="ECO:0007669"/>
    <property type="project" value="InterPro"/>
</dbReference>
<comment type="subunit">
    <text evidence="2">Homodimer.</text>
</comment>
<dbReference type="OrthoDB" id="5126881at2759"/>
<evidence type="ECO:0000256" key="6">
    <source>
        <dbReference type="ARBA" id="ARBA00023002"/>
    </source>
</evidence>
<evidence type="ECO:0000256" key="1">
    <source>
        <dbReference type="ARBA" id="ARBA00004777"/>
    </source>
</evidence>
<proteinExistence type="inferred from homology"/>
<keyword evidence="6" id="KW-0560">Oxidoreductase</keyword>
<dbReference type="InterPro" id="IPR046346">
    <property type="entry name" value="Aminoacid_DH-like_N_sf"/>
</dbReference>
<dbReference type="EMBL" id="JAPDFW010000068">
    <property type="protein sequence ID" value="KAJ5074806.1"/>
    <property type="molecule type" value="Genomic_DNA"/>
</dbReference>
<dbReference type="OMA" id="GIVRPEH"/>
<protein>
    <submittedName>
        <fullName evidence="10">C-1-tetrahydrofolate synthase cytoplasmic</fullName>
    </submittedName>
</protein>